<dbReference type="AlphaFoldDB" id="A0A315Z8T4"/>
<name>A0A315Z8T4_SEDFL</name>
<organism evidence="2 3">
    <name type="scientific">Sediminitomix flava</name>
    <dbReference type="NCBI Taxonomy" id="379075"/>
    <lineage>
        <taxon>Bacteria</taxon>
        <taxon>Pseudomonadati</taxon>
        <taxon>Bacteroidota</taxon>
        <taxon>Cytophagia</taxon>
        <taxon>Cytophagales</taxon>
        <taxon>Flammeovirgaceae</taxon>
        <taxon>Sediminitomix</taxon>
    </lineage>
</organism>
<feature type="chain" id="PRO_5016396894" evidence="1">
    <location>
        <begin position="26"/>
        <end position="118"/>
    </location>
</feature>
<sequence>MKNNSFILCFLCIGLLIIGSSCNHAFDESPVFYNLKIVNQSTNIYNVYIEDKDKNQFKNHGLLDGLSIVEIEGFISGQSKEVRLVDTSTRNTFDTTPTGLRKTFKNQTSTSEQWVITP</sequence>
<dbReference type="EMBL" id="QGDO01000003">
    <property type="protein sequence ID" value="PWJ41975.1"/>
    <property type="molecule type" value="Genomic_DNA"/>
</dbReference>
<evidence type="ECO:0000313" key="2">
    <source>
        <dbReference type="EMBL" id="PWJ41975.1"/>
    </source>
</evidence>
<dbReference type="RefSeq" id="WP_109618500.1">
    <property type="nucleotide sequence ID" value="NZ_QGDO01000003.1"/>
</dbReference>
<evidence type="ECO:0000256" key="1">
    <source>
        <dbReference type="SAM" id="SignalP"/>
    </source>
</evidence>
<dbReference type="Proteomes" id="UP000245535">
    <property type="component" value="Unassembled WGS sequence"/>
</dbReference>
<evidence type="ECO:0000313" key="3">
    <source>
        <dbReference type="Proteomes" id="UP000245535"/>
    </source>
</evidence>
<reference evidence="2 3" key="1">
    <citation type="submission" date="2018-03" db="EMBL/GenBank/DDBJ databases">
        <title>Genomic Encyclopedia of Archaeal and Bacterial Type Strains, Phase II (KMG-II): from individual species to whole genera.</title>
        <authorList>
            <person name="Goeker M."/>
        </authorList>
    </citation>
    <scope>NUCLEOTIDE SEQUENCE [LARGE SCALE GENOMIC DNA]</scope>
    <source>
        <strain evidence="2 3">DSM 28229</strain>
    </source>
</reference>
<dbReference type="PROSITE" id="PS51257">
    <property type="entry name" value="PROKAR_LIPOPROTEIN"/>
    <property type="match status" value="1"/>
</dbReference>
<comment type="caution">
    <text evidence="2">The sequence shown here is derived from an EMBL/GenBank/DDBJ whole genome shotgun (WGS) entry which is preliminary data.</text>
</comment>
<keyword evidence="3" id="KW-1185">Reference proteome</keyword>
<feature type="signal peptide" evidence="1">
    <location>
        <begin position="1"/>
        <end position="25"/>
    </location>
</feature>
<accession>A0A315Z8T4</accession>
<gene>
    <name evidence="2" type="ORF">BC781_103225</name>
</gene>
<keyword evidence="1" id="KW-0732">Signal</keyword>
<protein>
    <submittedName>
        <fullName evidence="2">Uncharacterized protein</fullName>
    </submittedName>
</protein>
<proteinExistence type="predicted"/>